<evidence type="ECO:0000256" key="1">
    <source>
        <dbReference type="ARBA" id="ARBA00001917"/>
    </source>
</evidence>
<organism evidence="8 9">
    <name type="scientific">Rhodococcus rhodnii</name>
    <dbReference type="NCBI Taxonomy" id="38312"/>
    <lineage>
        <taxon>Bacteria</taxon>
        <taxon>Bacillati</taxon>
        <taxon>Actinomycetota</taxon>
        <taxon>Actinomycetes</taxon>
        <taxon>Mycobacteriales</taxon>
        <taxon>Nocardiaceae</taxon>
        <taxon>Rhodococcus</taxon>
    </lineage>
</organism>
<dbReference type="RefSeq" id="WP_010837962.1">
    <property type="nucleotide sequence ID" value="NZ_QRCM01000001.1"/>
</dbReference>
<evidence type="ECO:0000256" key="2">
    <source>
        <dbReference type="ARBA" id="ARBA00007301"/>
    </source>
</evidence>
<dbReference type="GO" id="GO:0010181">
    <property type="term" value="F:FMN binding"/>
    <property type="evidence" value="ECO:0007669"/>
    <property type="project" value="InterPro"/>
</dbReference>
<evidence type="ECO:0000313" key="9">
    <source>
        <dbReference type="Proteomes" id="UP000471120"/>
    </source>
</evidence>
<evidence type="ECO:0000313" key="8">
    <source>
        <dbReference type="EMBL" id="TXG90040.1"/>
    </source>
</evidence>
<gene>
    <name evidence="8" type="ORF">DW322_07210</name>
</gene>
<name>A0A6P2CDN1_9NOCA</name>
<dbReference type="Pfam" id="PF10590">
    <property type="entry name" value="PNP_phzG_C"/>
    <property type="match status" value="1"/>
</dbReference>
<dbReference type="Proteomes" id="UP000471120">
    <property type="component" value="Unassembled WGS sequence"/>
</dbReference>
<dbReference type="SUPFAM" id="SSF50475">
    <property type="entry name" value="FMN-binding split barrel"/>
    <property type="match status" value="1"/>
</dbReference>
<evidence type="ECO:0000259" key="6">
    <source>
        <dbReference type="Pfam" id="PF01243"/>
    </source>
</evidence>
<dbReference type="InterPro" id="IPR000659">
    <property type="entry name" value="Pyridox_Oxase"/>
</dbReference>
<evidence type="ECO:0000259" key="7">
    <source>
        <dbReference type="Pfam" id="PF10590"/>
    </source>
</evidence>
<dbReference type="InterPro" id="IPR019576">
    <property type="entry name" value="Pyridoxamine_oxidase_dimer_C"/>
</dbReference>
<comment type="similarity">
    <text evidence="2">Belongs to the pyridoxamine 5'-phosphate oxidase family.</text>
</comment>
<dbReference type="Gene3D" id="2.30.110.10">
    <property type="entry name" value="Electron Transport, Fmn-binding Protein, Chain A"/>
    <property type="match status" value="1"/>
</dbReference>
<evidence type="ECO:0000256" key="5">
    <source>
        <dbReference type="ARBA" id="ARBA00023002"/>
    </source>
</evidence>
<feature type="domain" description="Pyridoxamine 5'-phosphate oxidase N-terminal" evidence="6">
    <location>
        <begin position="30"/>
        <end position="140"/>
    </location>
</feature>
<dbReference type="GO" id="GO:0008615">
    <property type="term" value="P:pyridoxine biosynthetic process"/>
    <property type="evidence" value="ECO:0007669"/>
    <property type="project" value="InterPro"/>
</dbReference>
<accession>A0A6P2CDN1</accession>
<dbReference type="Pfam" id="PF01243">
    <property type="entry name" value="PNPOx_N"/>
    <property type="match status" value="1"/>
</dbReference>
<dbReference type="AlphaFoldDB" id="A0A6P2CDN1"/>
<dbReference type="GO" id="GO:0004733">
    <property type="term" value="F:pyridoxamine phosphate oxidase activity"/>
    <property type="evidence" value="ECO:0007669"/>
    <property type="project" value="InterPro"/>
</dbReference>
<evidence type="ECO:0000256" key="3">
    <source>
        <dbReference type="ARBA" id="ARBA00022630"/>
    </source>
</evidence>
<feature type="domain" description="Pyridoxine 5'-phosphate oxidase dimerisation C-terminal" evidence="7">
    <location>
        <begin position="159"/>
        <end position="201"/>
    </location>
</feature>
<keyword evidence="5" id="KW-0560">Oxidoreductase</keyword>
<reference evidence="8 9" key="1">
    <citation type="submission" date="2018-07" db="EMBL/GenBank/DDBJ databases">
        <title>Genome sequence of Rhodococcus rhodnii ATCC 35071 from Rhodnius prolixus.</title>
        <authorList>
            <person name="Patel V."/>
            <person name="Vogel K.J."/>
        </authorList>
    </citation>
    <scope>NUCLEOTIDE SEQUENCE [LARGE SCALE GENOMIC DNA]</scope>
    <source>
        <strain evidence="8 9">ATCC 35071</strain>
    </source>
</reference>
<keyword evidence="3" id="KW-0285">Flavoprotein</keyword>
<dbReference type="InterPro" id="IPR012349">
    <property type="entry name" value="Split_barrel_FMN-bd"/>
</dbReference>
<protein>
    <submittedName>
        <fullName evidence="8">Pyridoxine 5'-phosphate oxidase</fullName>
    </submittedName>
</protein>
<dbReference type="InterPro" id="IPR011576">
    <property type="entry name" value="Pyridox_Oxase_N"/>
</dbReference>
<comment type="cofactor">
    <cofactor evidence="1">
        <name>FMN</name>
        <dbReference type="ChEBI" id="CHEBI:58210"/>
    </cofactor>
</comment>
<comment type="caution">
    <text evidence="8">The sequence shown here is derived from an EMBL/GenBank/DDBJ whole genome shotgun (WGS) entry which is preliminary data.</text>
</comment>
<dbReference type="EMBL" id="QRCM01000001">
    <property type="protein sequence ID" value="TXG90040.1"/>
    <property type="molecule type" value="Genomic_DNA"/>
</dbReference>
<keyword evidence="4" id="KW-0288">FMN</keyword>
<evidence type="ECO:0000256" key="4">
    <source>
        <dbReference type="ARBA" id="ARBA00022643"/>
    </source>
</evidence>
<sequence>MNFGHDCEPEHYTDIDPIRLLGMWLGPDTLDAPPLMALATTGTDGYPRVRHVLLTEVAGGRLHFHTDSASRKVRELAESPRASCALVWPDAGRQMMVTGDVVAADAGENARAYRTRSRYLQLLAWLNTEEMAAMPVEDRHAAWAAFDREHPALDEPRTWAGYAIEPREIVFWRGDSDGPSRRVRFTRGDGTAQEAWRSELLPG</sequence>
<proteinExistence type="inferred from homology"/>
<dbReference type="PANTHER" id="PTHR10851:SF0">
    <property type="entry name" value="PYRIDOXINE-5'-PHOSPHATE OXIDASE"/>
    <property type="match status" value="1"/>
</dbReference>
<dbReference type="PANTHER" id="PTHR10851">
    <property type="entry name" value="PYRIDOXINE-5-PHOSPHATE OXIDASE"/>
    <property type="match status" value="1"/>
</dbReference>